<evidence type="ECO:0000256" key="1">
    <source>
        <dbReference type="ARBA" id="ARBA00000085"/>
    </source>
</evidence>
<dbReference type="InterPro" id="IPR000700">
    <property type="entry name" value="PAS-assoc_C"/>
</dbReference>
<feature type="domain" description="PAC" evidence="9">
    <location>
        <begin position="132"/>
        <end position="184"/>
    </location>
</feature>
<evidence type="ECO:0000256" key="3">
    <source>
        <dbReference type="ARBA" id="ARBA00022553"/>
    </source>
</evidence>
<dbReference type="Gene3D" id="3.30.565.10">
    <property type="entry name" value="Histidine kinase-like ATPase, C-terminal domain"/>
    <property type="match status" value="1"/>
</dbReference>
<dbReference type="CDD" id="cd00082">
    <property type="entry name" value="HisKA"/>
    <property type="match status" value="1"/>
</dbReference>
<dbReference type="AlphaFoldDB" id="A0A2B8BFT7"/>
<dbReference type="NCBIfam" id="TIGR00229">
    <property type="entry name" value="sensory_box"/>
    <property type="match status" value="2"/>
</dbReference>
<evidence type="ECO:0000259" key="9">
    <source>
        <dbReference type="PROSITE" id="PS50113"/>
    </source>
</evidence>
<dbReference type="PANTHER" id="PTHR43304:SF1">
    <property type="entry name" value="PAC DOMAIN-CONTAINING PROTEIN"/>
    <property type="match status" value="1"/>
</dbReference>
<dbReference type="InterPro" id="IPR013655">
    <property type="entry name" value="PAS_fold_3"/>
</dbReference>
<dbReference type="Gene3D" id="1.10.287.130">
    <property type="match status" value="1"/>
</dbReference>
<dbReference type="Gene3D" id="3.30.450.20">
    <property type="entry name" value="PAS domain"/>
    <property type="match status" value="2"/>
</dbReference>
<dbReference type="PROSITE" id="PS50109">
    <property type="entry name" value="HIS_KIN"/>
    <property type="match status" value="1"/>
</dbReference>
<evidence type="ECO:0000313" key="10">
    <source>
        <dbReference type="EMBL" id="PGH56252.1"/>
    </source>
</evidence>
<keyword evidence="3" id="KW-0597">Phosphoprotein</keyword>
<comment type="catalytic activity">
    <reaction evidence="1">
        <text>ATP + protein L-histidine = ADP + protein N-phospho-L-histidine.</text>
        <dbReference type="EC" id="2.7.13.3"/>
    </reaction>
</comment>
<organism evidence="10 11">
    <name type="scientific">Azospirillum palustre</name>
    <dbReference type="NCBI Taxonomy" id="2044885"/>
    <lineage>
        <taxon>Bacteria</taxon>
        <taxon>Pseudomonadati</taxon>
        <taxon>Pseudomonadota</taxon>
        <taxon>Alphaproteobacteria</taxon>
        <taxon>Rhodospirillales</taxon>
        <taxon>Azospirillaceae</taxon>
        <taxon>Azospirillum</taxon>
    </lineage>
</organism>
<dbReference type="InterPro" id="IPR003594">
    <property type="entry name" value="HATPase_dom"/>
</dbReference>
<dbReference type="SUPFAM" id="SSF55785">
    <property type="entry name" value="PYP-like sensor domain (PAS domain)"/>
    <property type="match status" value="2"/>
</dbReference>
<keyword evidence="5 10" id="KW-0418">Kinase</keyword>
<feature type="domain" description="PAS" evidence="8">
    <location>
        <begin position="57"/>
        <end position="128"/>
    </location>
</feature>
<keyword evidence="11" id="KW-1185">Reference proteome</keyword>
<dbReference type="Pfam" id="PF02518">
    <property type="entry name" value="HATPase_c"/>
    <property type="match status" value="1"/>
</dbReference>
<dbReference type="EC" id="2.7.13.3" evidence="2"/>
<dbReference type="Pfam" id="PF00989">
    <property type="entry name" value="PAS"/>
    <property type="match status" value="1"/>
</dbReference>
<dbReference type="InterPro" id="IPR004358">
    <property type="entry name" value="Sig_transdc_His_kin-like_C"/>
</dbReference>
<dbReference type="Pfam" id="PF08447">
    <property type="entry name" value="PAS_3"/>
    <property type="match status" value="1"/>
</dbReference>
<feature type="domain" description="PAC" evidence="9">
    <location>
        <begin position="256"/>
        <end position="306"/>
    </location>
</feature>
<dbReference type="InterPro" id="IPR036890">
    <property type="entry name" value="HATPase_C_sf"/>
</dbReference>
<feature type="domain" description="Histidine kinase" evidence="7">
    <location>
        <begin position="340"/>
        <end position="586"/>
    </location>
</feature>
<dbReference type="InterPro" id="IPR052162">
    <property type="entry name" value="Sensor_kinase/Photoreceptor"/>
</dbReference>
<comment type="caution">
    <text evidence="10">The sequence shown here is derived from an EMBL/GenBank/DDBJ whole genome shotgun (WGS) entry which is preliminary data.</text>
</comment>
<dbReference type="PRINTS" id="PR00344">
    <property type="entry name" value="BCTRLSENSOR"/>
</dbReference>
<dbReference type="SMART" id="SM00387">
    <property type="entry name" value="HATPase_c"/>
    <property type="match status" value="1"/>
</dbReference>
<dbReference type="GO" id="GO:0000155">
    <property type="term" value="F:phosphorelay sensor kinase activity"/>
    <property type="evidence" value="ECO:0007669"/>
    <property type="project" value="InterPro"/>
</dbReference>
<sequence>MAAEPVMLALAAGAVGGLLGVLVGRYAGRRAVRHPSSPHPADPAGARPAHALHEPDIGERLEMALEATGAAVWDADLVAGTCWWSDTFPRMLGYRTRPAMPPDFWERRLHADDRERVLAHIASHLAGETSAYAYSYRLRHEGGGWVWIAAKGRAFRDDTGRAVRYAGIMTDITEARRQEERLRSSEERLLKIMEAAPIAVNVTTRDGRWLFCNAQSVRLMGRDRSELMRTPVADLYAEPADRAALIARFDREGAFRNAEIRFRRPDGSVVWVLSSWNSIELDGEAALLTWLYDITDRKAAESAMIQAREEAEQALADLREAQESLIQAETMASLGQLVAGVAHEINTPIGIGLTAASHIGEQAQVLRDRFTGNALRRSEFLEFLDGLSESSRLLMANIDRAASLVQSFKQVAVDQSSGDRRVFELGGYIQELLFSLRPRLKRTNLRVAVECDDELTMDSFPGALGQVLTNLVINAVVHAYGDGDRGGDRGGDRLVEKPAGTIRITAQADGAERVRIDFIDDGAGIAPEHLSKVFDPFFTTKRGQGGSGLGLHIVFNTVTGPLGGSVSVQSWPGQGTRFTIQLPREAPAMQPAVAAEPALG</sequence>
<accession>A0A2B8BFT7</accession>
<dbReference type="Proteomes" id="UP000225379">
    <property type="component" value="Unassembled WGS sequence"/>
</dbReference>
<feature type="domain" description="PAS" evidence="8">
    <location>
        <begin position="185"/>
        <end position="245"/>
    </location>
</feature>
<dbReference type="SUPFAM" id="SSF55874">
    <property type="entry name" value="ATPase domain of HSP90 chaperone/DNA topoisomerase II/histidine kinase"/>
    <property type="match status" value="1"/>
</dbReference>
<evidence type="ECO:0000256" key="4">
    <source>
        <dbReference type="ARBA" id="ARBA00022679"/>
    </source>
</evidence>
<dbReference type="CDD" id="cd00130">
    <property type="entry name" value="PAS"/>
    <property type="match status" value="2"/>
</dbReference>
<dbReference type="OrthoDB" id="7325042at2"/>
<dbReference type="GO" id="GO:0006355">
    <property type="term" value="P:regulation of DNA-templated transcription"/>
    <property type="evidence" value="ECO:0007669"/>
    <property type="project" value="InterPro"/>
</dbReference>
<evidence type="ECO:0000259" key="8">
    <source>
        <dbReference type="PROSITE" id="PS50112"/>
    </source>
</evidence>
<dbReference type="InterPro" id="IPR005467">
    <property type="entry name" value="His_kinase_dom"/>
</dbReference>
<evidence type="ECO:0000256" key="5">
    <source>
        <dbReference type="ARBA" id="ARBA00022777"/>
    </source>
</evidence>
<gene>
    <name evidence="10" type="ORF">CRT60_14965</name>
</gene>
<evidence type="ECO:0000313" key="11">
    <source>
        <dbReference type="Proteomes" id="UP000225379"/>
    </source>
</evidence>
<dbReference type="SMART" id="SM00086">
    <property type="entry name" value="PAC"/>
    <property type="match status" value="2"/>
</dbReference>
<dbReference type="PROSITE" id="PS50112">
    <property type="entry name" value="PAS"/>
    <property type="match status" value="2"/>
</dbReference>
<dbReference type="RefSeq" id="WP_098737226.1">
    <property type="nucleotide sequence ID" value="NZ_PDKW01000041.1"/>
</dbReference>
<reference evidence="11" key="1">
    <citation type="submission" date="2017-10" db="EMBL/GenBank/DDBJ databases">
        <authorList>
            <person name="Kravchenko I.K."/>
            <person name="Grouzdev D.S."/>
        </authorList>
    </citation>
    <scope>NUCLEOTIDE SEQUENCE [LARGE SCALE GENOMIC DNA]</scope>
    <source>
        <strain evidence="11">B2</strain>
    </source>
</reference>
<evidence type="ECO:0000256" key="2">
    <source>
        <dbReference type="ARBA" id="ARBA00012438"/>
    </source>
</evidence>
<dbReference type="PANTHER" id="PTHR43304">
    <property type="entry name" value="PHYTOCHROME-LIKE PROTEIN CPH1"/>
    <property type="match status" value="1"/>
</dbReference>
<dbReference type="InterPro" id="IPR001610">
    <property type="entry name" value="PAC"/>
</dbReference>
<feature type="coiled-coil region" evidence="6">
    <location>
        <begin position="297"/>
        <end position="331"/>
    </location>
</feature>
<dbReference type="EMBL" id="PDKW01000041">
    <property type="protein sequence ID" value="PGH56252.1"/>
    <property type="molecule type" value="Genomic_DNA"/>
</dbReference>
<dbReference type="InterPro" id="IPR035965">
    <property type="entry name" value="PAS-like_dom_sf"/>
</dbReference>
<dbReference type="InterPro" id="IPR003661">
    <property type="entry name" value="HisK_dim/P_dom"/>
</dbReference>
<keyword evidence="4" id="KW-0808">Transferase</keyword>
<evidence type="ECO:0000256" key="6">
    <source>
        <dbReference type="SAM" id="Coils"/>
    </source>
</evidence>
<dbReference type="InterPro" id="IPR013767">
    <property type="entry name" value="PAS_fold"/>
</dbReference>
<proteinExistence type="predicted"/>
<dbReference type="SMART" id="SM00091">
    <property type="entry name" value="PAS"/>
    <property type="match status" value="2"/>
</dbReference>
<evidence type="ECO:0000259" key="7">
    <source>
        <dbReference type="PROSITE" id="PS50109"/>
    </source>
</evidence>
<name>A0A2B8BFT7_9PROT</name>
<dbReference type="InterPro" id="IPR000014">
    <property type="entry name" value="PAS"/>
</dbReference>
<dbReference type="PROSITE" id="PS50113">
    <property type="entry name" value="PAC"/>
    <property type="match status" value="2"/>
</dbReference>
<protein>
    <recommendedName>
        <fullName evidence="2">histidine kinase</fullName>
        <ecNumber evidence="2">2.7.13.3</ecNumber>
    </recommendedName>
</protein>
<keyword evidence="6" id="KW-0175">Coiled coil</keyword>